<dbReference type="Proteomes" id="UP000265520">
    <property type="component" value="Unassembled WGS sequence"/>
</dbReference>
<feature type="non-terminal residue" evidence="1">
    <location>
        <position position="28"/>
    </location>
</feature>
<protein>
    <submittedName>
        <fullName evidence="1">Uncharacterized protein</fullName>
    </submittedName>
</protein>
<sequence>MNQYLCWICMLRVDGSGFFVRSMGASAC</sequence>
<dbReference type="AlphaFoldDB" id="A0A392VMK3"/>
<evidence type="ECO:0000313" key="2">
    <source>
        <dbReference type="Proteomes" id="UP000265520"/>
    </source>
</evidence>
<comment type="caution">
    <text evidence="1">The sequence shown here is derived from an EMBL/GenBank/DDBJ whole genome shotgun (WGS) entry which is preliminary data.</text>
</comment>
<reference evidence="1 2" key="1">
    <citation type="journal article" date="2018" name="Front. Plant Sci.">
        <title>Red Clover (Trifolium pratense) and Zigzag Clover (T. medium) - A Picture of Genomic Similarities and Differences.</title>
        <authorList>
            <person name="Dluhosova J."/>
            <person name="Istvanek J."/>
            <person name="Nedelnik J."/>
            <person name="Repkova J."/>
        </authorList>
    </citation>
    <scope>NUCLEOTIDE SEQUENCE [LARGE SCALE GENOMIC DNA]</scope>
    <source>
        <strain evidence="2">cv. 10/8</strain>
        <tissue evidence="1">Leaf</tissue>
    </source>
</reference>
<keyword evidence="2" id="KW-1185">Reference proteome</keyword>
<name>A0A392VMK3_9FABA</name>
<accession>A0A392VMK3</accession>
<organism evidence="1 2">
    <name type="scientific">Trifolium medium</name>
    <dbReference type="NCBI Taxonomy" id="97028"/>
    <lineage>
        <taxon>Eukaryota</taxon>
        <taxon>Viridiplantae</taxon>
        <taxon>Streptophyta</taxon>
        <taxon>Embryophyta</taxon>
        <taxon>Tracheophyta</taxon>
        <taxon>Spermatophyta</taxon>
        <taxon>Magnoliopsida</taxon>
        <taxon>eudicotyledons</taxon>
        <taxon>Gunneridae</taxon>
        <taxon>Pentapetalae</taxon>
        <taxon>rosids</taxon>
        <taxon>fabids</taxon>
        <taxon>Fabales</taxon>
        <taxon>Fabaceae</taxon>
        <taxon>Papilionoideae</taxon>
        <taxon>50 kb inversion clade</taxon>
        <taxon>NPAAA clade</taxon>
        <taxon>Hologalegina</taxon>
        <taxon>IRL clade</taxon>
        <taxon>Trifolieae</taxon>
        <taxon>Trifolium</taxon>
    </lineage>
</organism>
<evidence type="ECO:0000313" key="1">
    <source>
        <dbReference type="EMBL" id="MCI88211.1"/>
    </source>
</evidence>
<dbReference type="EMBL" id="LXQA011187228">
    <property type="protein sequence ID" value="MCI88211.1"/>
    <property type="molecule type" value="Genomic_DNA"/>
</dbReference>
<proteinExistence type="predicted"/>